<feature type="region of interest" description="Disordered" evidence="1">
    <location>
        <begin position="647"/>
        <end position="685"/>
    </location>
</feature>
<dbReference type="EMBL" id="SNRW01011218">
    <property type="protein sequence ID" value="KAA6375450.1"/>
    <property type="molecule type" value="Genomic_DNA"/>
</dbReference>
<comment type="caution">
    <text evidence="3">The sequence shown here is derived from an EMBL/GenBank/DDBJ whole genome shotgun (WGS) entry which is preliminary data.</text>
</comment>
<dbReference type="Proteomes" id="UP000324800">
    <property type="component" value="Unassembled WGS sequence"/>
</dbReference>
<feature type="compositionally biased region" description="Polar residues" evidence="1">
    <location>
        <begin position="936"/>
        <end position="1025"/>
    </location>
</feature>
<evidence type="ECO:0000256" key="2">
    <source>
        <dbReference type="SAM" id="Phobius"/>
    </source>
</evidence>
<keyword evidence="2" id="KW-1133">Transmembrane helix</keyword>
<keyword evidence="2" id="KW-0472">Membrane</keyword>
<gene>
    <name evidence="3" type="ORF">EZS28_029023</name>
</gene>
<protein>
    <submittedName>
        <fullName evidence="3">Uncharacterized protein</fullName>
    </submittedName>
</protein>
<accession>A0A5J4UZ01</accession>
<reference evidence="3 4" key="1">
    <citation type="submission" date="2019-03" db="EMBL/GenBank/DDBJ databases">
        <title>Single cell metagenomics reveals metabolic interactions within the superorganism composed of flagellate Streblomastix strix and complex community of Bacteroidetes bacteria on its surface.</title>
        <authorList>
            <person name="Treitli S.C."/>
            <person name="Kolisko M."/>
            <person name="Husnik F."/>
            <person name="Keeling P."/>
            <person name="Hampl V."/>
        </authorList>
    </citation>
    <scope>NUCLEOTIDE SEQUENCE [LARGE SCALE GENOMIC DNA]</scope>
    <source>
        <strain evidence="3">ST1C</strain>
    </source>
</reference>
<name>A0A5J4UZ01_9EUKA</name>
<keyword evidence="2" id="KW-0812">Transmembrane</keyword>
<evidence type="ECO:0000256" key="1">
    <source>
        <dbReference type="SAM" id="MobiDB-lite"/>
    </source>
</evidence>
<evidence type="ECO:0000313" key="4">
    <source>
        <dbReference type="Proteomes" id="UP000324800"/>
    </source>
</evidence>
<organism evidence="3 4">
    <name type="scientific">Streblomastix strix</name>
    <dbReference type="NCBI Taxonomy" id="222440"/>
    <lineage>
        <taxon>Eukaryota</taxon>
        <taxon>Metamonada</taxon>
        <taxon>Preaxostyla</taxon>
        <taxon>Oxymonadida</taxon>
        <taxon>Streblomastigidae</taxon>
        <taxon>Streblomastix</taxon>
    </lineage>
</organism>
<feature type="compositionally biased region" description="Polar residues" evidence="1">
    <location>
        <begin position="1036"/>
        <end position="1046"/>
    </location>
</feature>
<proteinExistence type="predicted"/>
<evidence type="ECO:0000313" key="3">
    <source>
        <dbReference type="EMBL" id="KAA6375450.1"/>
    </source>
</evidence>
<feature type="compositionally biased region" description="Polar residues" evidence="1">
    <location>
        <begin position="837"/>
        <end position="873"/>
    </location>
</feature>
<sequence length="1059" mass="117999">MVYIGWSGDDSTVTGQKILKITDTFFTGCSSLIPGMRIISENLQTSKTQLMQNSEINNHDAGQNELYADQMPVYDEVYKHGLIYLESLTVGDNKGTSPAVFDISGIYVAGCHSAVGSGLTATKVTLYVTESVFLEPLCCGNIIYMNKTRGTIRSNTFQGRFSLYQDPLLLLDKRELVDLYGDKCPGQPLYFSSSTHGLMYAAEGTYEIDSGTFEQTKIGGIKVDSADAVVNGVSFIELAAEEGSFFDGSLYLIMCIGQSTLSVQNVVVNGHDENNCKVGGTNEAEETWGLQKNDASGCNFGVVKDDQCQLTISENWNKTGLPNPIVTSALVKVNISDEFEPLKFTLEGDKFIPLMFTIQINELRQKTMQEIHEEVKENVDIARQYEKQGRNYVSIQDNEKKDQHSRIEDKKKMIQNHIPQPLSLYEISNEVDYHRDKYGRIIWPPEGATKCPFTVAGTVNGLKKASFSMFDYSWLDSRNYWYSVTASNDQKIYSGENGEENKGTLLQVEVIYGEQFLNLIEILPPTYWWVGIILAPFIVLSELLIALLWYKLQWRDKFWYIQEEQYENKDCETFVGMRKKQKNKEKLLLQQKRHQSVLVTYSDDVVFARPKPVKGRNLEQNSGYEMNEFAKMPSIWDNISRQNSLYSRPDNISRQNSLYSKPDNISKQNSLYSRPEGQLGKSSPQTVDEFSLAAYTDDLKLRLDDIEKHDSKQLSPNPQESGKQHKIMIDMPSQEEGTLNQQIAEFFTQVQPTTIDFSGIASDDPQLQGINWGVGGPPATLGLAEKGITNTPKELIALQQRQEQLLSRSATGLPKQASKKNINMGNQGRPLSPPMPGQSSQKNLPKGSSTYLTRRNTMASKSSQSSPKNNLIQINPPISRKNTQTQPISPPITGKNTPTQPISPPISGKNTPTQPISPPISGKNTPTQPISPPISGKNTPTNLLNPSTSKENTQSRSVSPSISKQNTQSRSVSPSISRQNTQTKLVSPQISGKNTQSTISLSESKQNSEPNTLKSSQSNSGSLQRISIAKLPQLQPLPQSKKTQPSPLRLKFSPNNNQV</sequence>
<dbReference type="AlphaFoldDB" id="A0A5J4UZ01"/>
<feature type="region of interest" description="Disordered" evidence="1">
    <location>
        <begin position="809"/>
        <end position="1059"/>
    </location>
</feature>
<feature type="compositionally biased region" description="Polar residues" evidence="1">
    <location>
        <begin position="647"/>
        <end position="672"/>
    </location>
</feature>
<feature type="transmembrane region" description="Helical" evidence="2">
    <location>
        <begin position="527"/>
        <end position="550"/>
    </location>
</feature>